<evidence type="ECO:0000259" key="6">
    <source>
        <dbReference type="PROSITE" id="PS50304"/>
    </source>
</evidence>
<dbReference type="GO" id="GO:0005634">
    <property type="term" value="C:nucleus"/>
    <property type="evidence" value="ECO:0007669"/>
    <property type="project" value="TreeGrafter"/>
</dbReference>
<accession>A0A9W8ABH5</accession>
<dbReference type="InterPro" id="IPR035437">
    <property type="entry name" value="SNase_OB-fold_sf"/>
</dbReference>
<dbReference type="FunFam" id="2.40.50.90:FF:000001">
    <property type="entry name" value="Staphylococcal nuclease domain-containing protein"/>
    <property type="match status" value="1"/>
</dbReference>
<dbReference type="GO" id="GO:0031332">
    <property type="term" value="C:RNAi effector complex"/>
    <property type="evidence" value="ECO:0007669"/>
    <property type="project" value="InterPro"/>
</dbReference>
<dbReference type="FunFam" id="2.40.50.90:FF:000018">
    <property type="entry name" value="Ribonuclease"/>
    <property type="match status" value="1"/>
</dbReference>
<comment type="subcellular location">
    <subcellularLocation>
        <location evidence="1 4">Cytoplasm</location>
    </subcellularLocation>
</comment>
<dbReference type="GO" id="GO:0005829">
    <property type="term" value="C:cytosol"/>
    <property type="evidence" value="ECO:0007669"/>
    <property type="project" value="UniProtKB-UniRule"/>
</dbReference>
<dbReference type="SUPFAM" id="SSF63748">
    <property type="entry name" value="Tudor/PWWP/MBT"/>
    <property type="match status" value="1"/>
</dbReference>
<feature type="region of interest" description="Disordered" evidence="5">
    <location>
        <begin position="640"/>
        <end position="674"/>
    </location>
</feature>
<dbReference type="GO" id="GO:0003723">
    <property type="term" value="F:RNA binding"/>
    <property type="evidence" value="ECO:0007669"/>
    <property type="project" value="UniProtKB-UniRule"/>
</dbReference>
<dbReference type="FunFam" id="2.30.30.140:FF:000018">
    <property type="entry name" value="Serine/threonine-protein kinase 31"/>
    <property type="match status" value="1"/>
</dbReference>
<dbReference type="SMART" id="SM00333">
    <property type="entry name" value="TUDOR"/>
    <property type="match status" value="1"/>
</dbReference>
<evidence type="ECO:0000256" key="2">
    <source>
        <dbReference type="ARBA" id="ARBA00022490"/>
    </source>
</evidence>
<reference evidence="8" key="1">
    <citation type="submission" date="2022-07" db="EMBL/GenBank/DDBJ databases">
        <title>Phylogenomic reconstructions and comparative analyses of Kickxellomycotina fungi.</title>
        <authorList>
            <person name="Reynolds N.K."/>
            <person name="Stajich J.E."/>
            <person name="Barry K."/>
            <person name="Grigoriev I.V."/>
            <person name="Crous P."/>
            <person name="Smith M.E."/>
        </authorList>
    </citation>
    <scope>NUCLEOTIDE SEQUENCE</scope>
    <source>
        <strain evidence="8">RSA 861</strain>
    </source>
</reference>
<dbReference type="PIRSF" id="PIRSF017179">
    <property type="entry name" value="RISC-Tudor-SN"/>
    <property type="match status" value="1"/>
</dbReference>
<feature type="domain" description="TNase-like" evidence="7">
    <location>
        <begin position="499"/>
        <end position="633"/>
    </location>
</feature>
<evidence type="ECO:0000313" key="8">
    <source>
        <dbReference type="EMBL" id="KAJ1927260.1"/>
    </source>
</evidence>
<dbReference type="PROSITE" id="PS50304">
    <property type="entry name" value="TUDOR"/>
    <property type="match status" value="1"/>
</dbReference>
<protein>
    <submittedName>
        <fullName evidence="8">Uncharacterized protein</fullName>
    </submittedName>
</protein>
<gene>
    <name evidence="8" type="ORF">IWQ60_003068</name>
</gene>
<keyword evidence="3" id="KW-0677">Repeat</keyword>
<dbReference type="EMBL" id="JANBPT010000126">
    <property type="protein sequence ID" value="KAJ1927260.1"/>
    <property type="molecule type" value="Genomic_DNA"/>
</dbReference>
<feature type="domain" description="TNase-like" evidence="7">
    <location>
        <begin position="2"/>
        <end position="145"/>
    </location>
</feature>
<dbReference type="Proteomes" id="UP001150569">
    <property type="component" value="Unassembled WGS sequence"/>
</dbReference>
<dbReference type="GO" id="GO:0031047">
    <property type="term" value="P:regulatory ncRNA-mediated gene silencing"/>
    <property type="evidence" value="ECO:0007669"/>
    <property type="project" value="UniProtKB-UniRule"/>
</dbReference>
<evidence type="ECO:0000256" key="1">
    <source>
        <dbReference type="ARBA" id="ARBA00004496"/>
    </source>
</evidence>
<dbReference type="FunFam" id="2.40.50.90:FF:000002">
    <property type="entry name" value="Staphylococcal nuclease domain-containing protein"/>
    <property type="match status" value="1"/>
</dbReference>
<dbReference type="Pfam" id="PF00565">
    <property type="entry name" value="SNase"/>
    <property type="match status" value="4"/>
</dbReference>
<dbReference type="SUPFAM" id="SSF50199">
    <property type="entry name" value="Staphylococcal nuclease"/>
    <property type="match status" value="5"/>
</dbReference>
<evidence type="ECO:0000259" key="7">
    <source>
        <dbReference type="PROSITE" id="PS50830"/>
    </source>
</evidence>
<evidence type="ECO:0000313" key="9">
    <source>
        <dbReference type="Proteomes" id="UP001150569"/>
    </source>
</evidence>
<sequence length="963" mass="106465">MSVQKAFVKSVLSGDTVILRGRPRHNGPPPERQLNLSYVAAPRLGSAKKDTQDEPFAFDSRNFLRQLVVGKEVTFRINHTAVASGLEFGSMYIVGQTIDVASQCVREGWCRVREEAKRNHLGDEKDDLLQLELRAQSQHLGMWADPNRAPTARLPRSTTFHGDPHAFLSKYKGRPLDAIVEQVREGSTLRVLVYLPTKEHPKAYQSLVLFLSGIKSPIVRKGIPGMDDLVEPHGEEAKYFVESRLLQRDVQIIVEGLAGTNQNFVGSVRHPAGNIAEVLLAAGLAKCVDWSLPMVTDGSEKLRSAEAHARQSRLRIWKDYVPRETTHDGPSRAFDALVTKVMSADSLQVRSQATDEETKVQLASIRQPRLKDAAESGYHMEAKEYLRKKLIGKQVHVLFDFVRPATDEFEARQCATVLLDGNDLGEQLVAQGLAGVVRHRKDDNDRSSRYDQLLAAENQAIAARRGMHSGKKVPAFRLTDASESFTKARQFLPALQRAGRLSVVVDHVANGGRFKLFVPKDRLKLTFVLAGVRVPRVGKTPLDESEPFGEEGLSLAVERCLQRDVEVEIESVDKTGGFIGTLWPTRQANFSVELLEAGLATLHEYSASQSPYANQLFAAERAAQQAQRNLWQDYYDEADGTANDEAESSPAPAPLTSQPLSKRTDSAAKPSPDATAAVRVEDALMDAVTPSPEYVDVVVSEISDCNRFYLQLVREAIPGLENLMREFSQYHHSGAAAGFPAGHRPKTGDVVSAQFTVDNQWYRARVGQVAGDTAHVWYIDYGNAEELPLHRLRPVPPQFLTLPAQAHEAKLALLNVTPKDSEYGLEAYERLRGMIENRQLVAIIEGRLRRPVGTGPWSPSPSSAGKASYANGHHHATGATNSPLPISMPILCVTLYDPVVSDSLEASINADLARAGLARVNAKDPIARRNPHQLHHLARCQEEAKRMHYGMFEYGDVLVEDSD</sequence>
<dbReference type="InterPro" id="IPR016685">
    <property type="entry name" value="Silence_cplx_Nase-comp_TudorSN"/>
</dbReference>
<dbReference type="Gene3D" id="2.40.50.90">
    <property type="match status" value="5"/>
</dbReference>
<dbReference type="PANTHER" id="PTHR12302">
    <property type="entry name" value="EBNA2 BINDING PROTEIN P100"/>
    <property type="match status" value="1"/>
</dbReference>
<evidence type="ECO:0000256" key="5">
    <source>
        <dbReference type="SAM" id="MobiDB-lite"/>
    </source>
</evidence>
<feature type="domain" description="TNase-like" evidence="7">
    <location>
        <begin position="174"/>
        <end position="319"/>
    </location>
</feature>
<dbReference type="GO" id="GO:0006402">
    <property type="term" value="P:mRNA catabolic process"/>
    <property type="evidence" value="ECO:0007669"/>
    <property type="project" value="UniProtKB-UniRule"/>
</dbReference>
<keyword evidence="9" id="KW-1185">Reference proteome</keyword>
<organism evidence="8 9">
    <name type="scientific">Tieghemiomyces parasiticus</name>
    <dbReference type="NCBI Taxonomy" id="78921"/>
    <lineage>
        <taxon>Eukaryota</taxon>
        <taxon>Fungi</taxon>
        <taxon>Fungi incertae sedis</taxon>
        <taxon>Zoopagomycota</taxon>
        <taxon>Kickxellomycotina</taxon>
        <taxon>Dimargaritomycetes</taxon>
        <taxon>Dimargaritales</taxon>
        <taxon>Dimargaritaceae</taxon>
        <taxon>Tieghemiomyces</taxon>
    </lineage>
</organism>
<dbReference type="AlphaFoldDB" id="A0A9W8ABH5"/>
<feature type="region of interest" description="Disordered" evidence="5">
    <location>
        <begin position="853"/>
        <end position="874"/>
    </location>
</feature>
<evidence type="ECO:0000256" key="3">
    <source>
        <dbReference type="ARBA" id="ARBA00022737"/>
    </source>
</evidence>
<dbReference type="Pfam" id="PF00567">
    <property type="entry name" value="TUDOR"/>
    <property type="match status" value="1"/>
</dbReference>
<dbReference type="Gene3D" id="2.30.30.140">
    <property type="match status" value="1"/>
</dbReference>
<name>A0A9W8ABH5_9FUNG</name>
<dbReference type="GO" id="GO:0004518">
    <property type="term" value="F:nuclease activity"/>
    <property type="evidence" value="ECO:0007669"/>
    <property type="project" value="TreeGrafter"/>
</dbReference>
<dbReference type="PROSITE" id="PS50830">
    <property type="entry name" value="TNASE_3"/>
    <property type="match status" value="4"/>
</dbReference>
<feature type="domain" description="TNase-like" evidence="7">
    <location>
        <begin position="332"/>
        <end position="470"/>
    </location>
</feature>
<dbReference type="InterPro" id="IPR002999">
    <property type="entry name" value="Tudor"/>
</dbReference>
<dbReference type="SMART" id="SM00318">
    <property type="entry name" value="SNc"/>
    <property type="match status" value="4"/>
</dbReference>
<feature type="domain" description="Tudor" evidence="6">
    <location>
        <begin position="744"/>
        <end position="802"/>
    </location>
</feature>
<keyword evidence="2 4" id="KW-0963">Cytoplasm</keyword>
<dbReference type="OrthoDB" id="10023235at2759"/>
<proteinExistence type="predicted"/>
<evidence type="ECO:0000256" key="4">
    <source>
        <dbReference type="PIRNR" id="PIRNR017179"/>
    </source>
</evidence>
<dbReference type="InterPro" id="IPR016071">
    <property type="entry name" value="Staphylococal_nuclease_OB-fold"/>
</dbReference>
<dbReference type="PANTHER" id="PTHR12302:SF2">
    <property type="entry name" value="STAPHYLOCOCCAL NUCLEASE DOMAIN-CONTAINING PROTEIN 1"/>
    <property type="match status" value="1"/>
</dbReference>
<comment type="caution">
    <text evidence="8">The sequence shown here is derived from an EMBL/GenBank/DDBJ whole genome shotgun (WGS) entry which is preliminary data.</text>
</comment>